<evidence type="ECO:0000313" key="1">
    <source>
        <dbReference type="EMBL" id="TCC87380.1"/>
    </source>
</evidence>
<dbReference type="InterPro" id="IPR008928">
    <property type="entry name" value="6-hairpin_glycosidase_sf"/>
</dbReference>
<organism evidence="1 2">
    <name type="scientific">Pedobacter frigiditerrae</name>
    <dbReference type="NCBI Taxonomy" id="2530452"/>
    <lineage>
        <taxon>Bacteria</taxon>
        <taxon>Pseudomonadati</taxon>
        <taxon>Bacteroidota</taxon>
        <taxon>Sphingobacteriia</taxon>
        <taxon>Sphingobacteriales</taxon>
        <taxon>Sphingobacteriaceae</taxon>
        <taxon>Pedobacter</taxon>
    </lineage>
</organism>
<dbReference type="InterPro" id="IPR012341">
    <property type="entry name" value="6hp_glycosidase-like_sf"/>
</dbReference>
<dbReference type="Gene3D" id="1.50.10.10">
    <property type="match status" value="1"/>
</dbReference>
<dbReference type="Proteomes" id="UP000292884">
    <property type="component" value="Unassembled WGS sequence"/>
</dbReference>
<dbReference type="GO" id="GO:0005975">
    <property type="term" value="P:carbohydrate metabolic process"/>
    <property type="evidence" value="ECO:0007669"/>
    <property type="project" value="InterPro"/>
</dbReference>
<dbReference type="RefSeq" id="WP_131555495.1">
    <property type="nucleotide sequence ID" value="NZ_SJSK01000007.1"/>
</dbReference>
<dbReference type="EMBL" id="SJSK01000007">
    <property type="protein sequence ID" value="TCC87380.1"/>
    <property type="molecule type" value="Genomic_DNA"/>
</dbReference>
<dbReference type="AlphaFoldDB" id="A0A4R0ML56"/>
<evidence type="ECO:0000313" key="2">
    <source>
        <dbReference type="Proteomes" id="UP000292884"/>
    </source>
</evidence>
<protein>
    <recommendedName>
        <fullName evidence="3">Glycosyl hydrolase family 65, N-terminal domain</fullName>
    </recommendedName>
</protein>
<reference evidence="1 2" key="1">
    <citation type="submission" date="2019-02" db="EMBL/GenBank/DDBJ databases">
        <title>Pedobacter sp. RP-1-13 sp. nov., isolated from Arctic soil.</title>
        <authorList>
            <person name="Dahal R.H."/>
        </authorList>
    </citation>
    <scope>NUCLEOTIDE SEQUENCE [LARGE SCALE GENOMIC DNA]</scope>
    <source>
        <strain evidence="1 2">RP-1-13</strain>
    </source>
</reference>
<dbReference type="OrthoDB" id="127395at2"/>
<gene>
    <name evidence="1" type="ORF">EZ428_22035</name>
</gene>
<evidence type="ECO:0008006" key="3">
    <source>
        <dbReference type="Google" id="ProtNLM"/>
    </source>
</evidence>
<accession>A0A4R0ML56</accession>
<dbReference type="SUPFAM" id="SSF48208">
    <property type="entry name" value="Six-hairpin glycosidases"/>
    <property type="match status" value="1"/>
</dbReference>
<proteinExistence type="predicted"/>
<keyword evidence="2" id="KW-1185">Reference proteome</keyword>
<sequence length="714" mass="81455">MIKAHLYRNLGVIIAFIFLSNGAFAQINRKTVVKRHIIHVNKIDSLSSLSVGNGRFAFTVDATGLQTFPERYEKGVSLGTQSEWGWDSFKNTEGYKIQEAYKYYNQYGRKIPYVVQLNEPQRSKEATNYFRQNVHRLQLGNIGLELIKSNGALASEEDIKNINQTLDPWTSEIKSLFTFEGVSVEVRTFSGQDQDIVSAQVKSDLIKAGRLKIRIRFPYPTGEWSDFGTNQKNEDKHSSSIISSQQNMGVISHQLDSAAYFTSFSWSGLAKLKKKSKHYFTISPDKSLNSFSFSCLFSPNKSAKAIPTFESIKTNSTSKWKAFWLSGAAVDFQGSTDVRANELERRIILSQYLTKIQCAGDYPPQETGLTYNSWFGKPHLEMHWWHATHFALWGRPGLLTPSMNYYFKVKSKAVQIAELQGFKGARWQKMTDNNGNESPSSIGAMLIWQQPHIITFSELAYRANPNKNILEKYKSLVFATADFMASFANYDPVKKRYVLGPGLIPAQERFKADTTYNPTYELAYWEWALKTAQRWRERSGLKRNTHWDDVIKKLSPLPIKDGVYLATESSPDSYTNPEYKTDHPSVLGTYGMLPETDLLDKKVMRKTFDLVWSTWTWTDTWGWDFPMTAMSAARLGMPEKAVDALMMNIKTNTYLINGHNYQDDRLRIYLPGNGGLLTAVAMMCAGWDGNTVNNPGFPKDGTWKVRWEGFKKMM</sequence>
<comment type="caution">
    <text evidence="1">The sequence shown here is derived from an EMBL/GenBank/DDBJ whole genome shotgun (WGS) entry which is preliminary data.</text>
</comment>
<name>A0A4R0ML56_9SPHI</name>